<accession>A0ABY4EFA6</accession>
<dbReference type="PANTHER" id="PTHR37825">
    <property type="entry name" value="TRNA(MET) CYTIDINE ACETATE LIGASE"/>
    <property type="match status" value="1"/>
</dbReference>
<reference evidence="4 5" key="1">
    <citation type="submission" date="2022-04" db="EMBL/GenBank/DDBJ databases">
        <title>Halobacillus sp. isolated from saltern.</title>
        <authorList>
            <person name="Won M."/>
            <person name="Lee C.-M."/>
            <person name="Woen H.-Y."/>
            <person name="Kwon S.-W."/>
        </authorList>
    </citation>
    <scope>NUCLEOTIDE SEQUENCE [LARGE SCALE GENOMIC DNA]</scope>
    <source>
        <strain evidence="4 5">SSBR10-3</strain>
    </source>
</reference>
<feature type="binding site" evidence="3">
    <location>
        <position position="101"/>
    </location>
    <ligand>
        <name>ATP</name>
        <dbReference type="ChEBI" id="CHEBI:30616"/>
    </ligand>
</feature>
<evidence type="ECO:0000313" key="5">
    <source>
        <dbReference type="Proteomes" id="UP000831787"/>
    </source>
</evidence>
<dbReference type="InterPro" id="IPR008513">
    <property type="entry name" value="tRNA(Met)_cyd_acetate_ligase"/>
</dbReference>
<comment type="function">
    <text evidence="3">Catalyzes the formation of N(4)-acetylcytidine (ac(4)C) at the wobble position of elongator tRNA(Met), using acetate and ATP as substrates. First activates an acetate ion to form acetyladenylate (Ac-AMP) and then transfers the acetyl group to tRNA to form ac(4)C34.</text>
</comment>
<name>A0ABY4EFA6_9BACI</name>
<keyword evidence="5" id="KW-1185">Reference proteome</keyword>
<comment type="catalytic activity">
    <reaction evidence="3">
        <text>cytidine(34) in elongator tRNA(Met) + acetate + ATP = N(4)-acetylcytidine(34) in elongator tRNA(Met) + AMP + diphosphate</text>
        <dbReference type="Rhea" id="RHEA:58144"/>
        <dbReference type="Rhea" id="RHEA-COMP:10693"/>
        <dbReference type="Rhea" id="RHEA-COMP:10694"/>
        <dbReference type="ChEBI" id="CHEBI:30089"/>
        <dbReference type="ChEBI" id="CHEBI:30616"/>
        <dbReference type="ChEBI" id="CHEBI:33019"/>
        <dbReference type="ChEBI" id="CHEBI:74900"/>
        <dbReference type="ChEBI" id="CHEBI:82748"/>
        <dbReference type="ChEBI" id="CHEBI:456215"/>
    </reaction>
</comment>
<proteinExistence type="inferred from homology"/>
<evidence type="ECO:0000256" key="3">
    <source>
        <dbReference type="HAMAP-Rule" id="MF_01539"/>
    </source>
</evidence>
<dbReference type="Pfam" id="PF05636">
    <property type="entry name" value="HIGH_NTase1"/>
    <property type="match status" value="1"/>
</dbReference>
<comment type="caution">
    <text evidence="3">Lacks conserved residue(s) required for the propagation of feature annotation.</text>
</comment>
<dbReference type="Proteomes" id="UP000831787">
    <property type="component" value="Chromosome"/>
</dbReference>
<dbReference type="Gene3D" id="3.40.50.620">
    <property type="entry name" value="HUPs"/>
    <property type="match status" value="1"/>
</dbReference>
<keyword evidence="3" id="KW-0547">Nucleotide-binding</keyword>
<evidence type="ECO:0000313" key="4">
    <source>
        <dbReference type="EMBL" id="UOQ43148.1"/>
    </source>
</evidence>
<dbReference type="EC" id="6.3.4.-" evidence="3"/>
<evidence type="ECO:0000256" key="2">
    <source>
        <dbReference type="ARBA" id="ARBA00022694"/>
    </source>
</evidence>
<keyword evidence="1 3" id="KW-0436">Ligase</keyword>
<keyword evidence="3" id="KW-0963">Cytoplasm</keyword>
<dbReference type="PANTHER" id="PTHR37825:SF1">
    <property type="entry name" value="TRNA(MET) CYTIDINE ACETATE LIGASE"/>
    <property type="match status" value="1"/>
</dbReference>
<dbReference type="InterPro" id="IPR014729">
    <property type="entry name" value="Rossmann-like_a/b/a_fold"/>
</dbReference>
<keyword evidence="3" id="KW-0820">tRNA-binding</keyword>
<comment type="similarity">
    <text evidence="3">Belongs to the TmcAL family.</text>
</comment>
<keyword evidence="3" id="KW-0694">RNA-binding</keyword>
<comment type="subcellular location">
    <subcellularLocation>
        <location evidence="3">Cytoplasm</location>
    </subcellularLocation>
</comment>
<feature type="binding site" evidence="3">
    <location>
        <position position="162"/>
    </location>
    <ligand>
        <name>ATP</name>
        <dbReference type="ChEBI" id="CHEBI:30616"/>
    </ligand>
</feature>
<keyword evidence="3" id="KW-0067">ATP-binding</keyword>
<organism evidence="4 5">
    <name type="scientific">Halobacillus salinarum</name>
    <dbReference type="NCBI Taxonomy" id="2932257"/>
    <lineage>
        <taxon>Bacteria</taxon>
        <taxon>Bacillati</taxon>
        <taxon>Bacillota</taxon>
        <taxon>Bacilli</taxon>
        <taxon>Bacillales</taxon>
        <taxon>Bacillaceae</taxon>
        <taxon>Halobacillus</taxon>
    </lineage>
</organism>
<feature type="binding site" evidence="3">
    <location>
        <position position="187"/>
    </location>
    <ligand>
        <name>ATP</name>
        <dbReference type="ChEBI" id="CHEBI:30616"/>
    </ligand>
</feature>
<sequence>MKACGVVVEYNPFHNGHHYHLIKSKEKAGADCMIAVMSGNFLQRGEPAIMDKWHRASAALQAGADLVLELPYIFAVQHSDYFSKGAVLTLAAAGVEAICFGSEIGEIEPFITAWENFKSKKSTYDETVRNYLNRGFSFPEASRYGYESIGLAEGKMDLSKPNNILGYSYVKQILAINPSIEPLTIARTNSQYHDKSINGNIASATSIRRELLEHGTLTEKASHTLPVITQEKLSEYQRKTGKWHRWEDYFQLLQYRILTSKEQDLRRIHGVDEGLEYRLKRTMRQSSNYQDFMDRLKTKRYTWTRLQRALVHILTGTTKEDARPLLDEPSLPYIRVLGMNQRGQSYLNQAKKTLEVPLLTQPQQLDHPLLEAEARASIAYYSILKDTHRIPAYQREYKAPVIIHS</sequence>
<dbReference type="EMBL" id="CP095073">
    <property type="protein sequence ID" value="UOQ43148.1"/>
    <property type="molecule type" value="Genomic_DNA"/>
</dbReference>
<keyword evidence="2 3" id="KW-0819">tRNA processing</keyword>
<dbReference type="SUPFAM" id="SSF52374">
    <property type="entry name" value="Nucleotidylyl transferase"/>
    <property type="match status" value="1"/>
</dbReference>
<dbReference type="RefSeq" id="WP_244708507.1">
    <property type="nucleotide sequence ID" value="NZ_CP095073.1"/>
</dbReference>
<feature type="binding site" evidence="3">
    <location>
        <begin position="7"/>
        <end position="20"/>
    </location>
    <ligand>
        <name>ATP</name>
        <dbReference type="ChEBI" id="CHEBI:30616"/>
    </ligand>
</feature>
<evidence type="ECO:0000256" key="1">
    <source>
        <dbReference type="ARBA" id="ARBA00022598"/>
    </source>
</evidence>
<dbReference type="NCBIfam" id="NF010191">
    <property type="entry name" value="PRK13670.1"/>
    <property type="match status" value="1"/>
</dbReference>
<gene>
    <name evidence="3" type="primary">tmcAL</name>
    <name evidence="4" type="ORF">MUN89_14530</name>
</gene>
<protein>
    <recommendedName>
        <fullName evidence="3">tRNA(Met) cytidine acetate ligase</fullName>
        <ecNumber evidence="3">6.3.4.-</ecNumber>
    </recommendedName>
</protein>
<dbReference type="HAMAP" id="MF_01539">
    <property type="entry name" value="TmcAL"/>
    <property type="match status" value="1"/>
</dbReference>